<dbReference type="PANTHER" id="PTHR40943">
    <property type="entry name" value="CYTOPLASMIC PROTEIN-RELATED"/>
    <property type="match status" value="1"/>
</dbReference>
<dbReference type="KEGG" id="bot:CIT37_07360"/>
<organism evidence="1 2">
    <name type="scientific">Bradyrhizobium ottawaense</name>
    <dbReference type="NCBI Taxonomy" id="931866"/>
    <lineage>
        <taxon>Bacteria</taxon>
        <taxon>Pseudomonadati</taxon>
        <taxon>Pseudomonadota</taxon>
        <taxon>Alphaproteobacteria</taxon>
        <taxon>Hyphomicrobiales</taxon>
        <taxon>Nitrobacteraceae</taxon>
        <taxon>Bradyrhizobium</taxon>
    </lineage>
</organism>
<dbReference type="Pfam" id="PF05899">
    <property type="entry name" value="Cupin_3"/>
    <property type="match status" value="1"/>
</dbReference>
<dbReference type="OrthoDB" id="6877662at2"/>
<protein>
    <submittedName>
        <fullName evidence="1">DUF861 domain-containing protein</fullName>
    </submittedName>
</protein>
<accession>A0A2U8P311</accession>
<dbReference type="AlphaFoldDB" id="A0A2U8P311"/>
<dbReference type="InterPro" id="IPR014710">
    <property type="entry name" value="RmlC-like_jellyroll"/>
</dbReference>
<reference evidence="1 2" key="2">
    <citation type="journal article" date="2017" name="Syst. Appl. Microbiol.">
        <title>Soybeans inoculated with root zone soils of Canadian native legumes harbour diverse and novel Bradyrhizobium spp. that possess agricultural potential.</title>
        <authorList>
            <person name="Bromfield E.S.P."/>
            <person name="Cloutier S."/>
            <person name="Tambong J.T."/>
            <person name="Tran Thi T.V."/>
        </authorList>
    </citation>
    <scope>NUCLEOTIDE SEQUENCE [LARGE SCALE GENOMIC DNA]</scope>
    <source>
        <strain evidence="1 2">OO99</strain>
    </source>
</reference>
<dbReference type="PANTHER" id="PTHR40943:SF1">
    <property type="entry name" value="CYTOPLASMIC PROTEIN"/>
    <property type="match status" value="1"/>
</dbReference>
<name>A0A2U8P311_9BRAD</name>
<proteinExistence type="predicted"/>
<dbReference type="EMBL" id="CP029425">
    <property type="protein sequence ID" value="AWL92038.1"/>
    <property type="molecule type" value="Genomic_DNA"/>
</dbReference>
<dbReference type="InterPro" id="IPR008579">
    <property type="entry name" value="UGlyAH_Cupin_dom"/>
</dbReference>
<dbReference type="Gene3D" id="2.60.120.10">
    <property type="entry name" value="Jelly Rolls"/>
    <property type="match status" value="1"/>
</dbReference>
<evidence type="ECO:0000313" key="1">
    <source>
        <dbReference type="EMBL" id="AWL92038.1"/>
    </source>
</evidence>
<dbReference type="Proteomes" id="UP000215703">
    <property type="component" value="Chromosome"/>
</dbReference>
<dbReference type="InterPro" id="IPR011051">
    <property type="entry name" value="RmlC_Cupin_sf"/>
</dbReference>
<evidence type="ECO:0000313" key="2">
    <source>
        <dbReference type="Proteomes" id="UP000215703"/>
    </source>
</evidence>
<reference evidence="1 2" key="1">
    <citation type="journal article" date="2014" name="Int. J. Syst. Evol. Microbiol.">
        <title>Bradyrhizobium ottawaense sp. nov., a symbiotic nitrogen fixing bacterium from root nodules of soybeans in Canada.</title>
        <authorList>
            <person name="Yu X."/>
            <person name="Cloutier S."/>
            <person name="Tambong J.T."/>
            <person name="Bromfield E.S."/>
        </authorList>
    </citation>
    <scope>NUCLEOTIDE SEQUENCE [LARGE SCALE GENOMIC DNA]</scope>
    <source>
        <strain evidence="1 2">OO99</strain>
    </source>
</reference>
<sequence>MLLYPLGKKMSRALIEIGSCNVELELRPIEPSWIIEGNPVSRSHILSTSADGTASTIIWQCTEGRFNWYYDIDETIMIMEGSIVLESDGMPPKRYGPGDVIFFRDGAHAKWHVEGHVKKIAFCRKTNPVMIGFLIRVVNKLKKIFASTGERRPASLMGAG</sequence>
<dbReference type="SUPFAM" id="SSF51182">
    <property type="entry name" value="RmlC-like cupins"/>
    <property type="match status" value="1"/>
</dbReference>
<gene>
    <name evidence="1" type="ORF">CIT37_07360</name>
</gene>